<reference evidence="2" key="1">
    <citation type="journal article" date="2020" name="Nature">
        <title>Giant virus diversity and host interactions through global metagenomics.</title>
        <authorList>
            <person name="Schulz F."/>
            <person name="Roux S."/>
            <person name="Paez-Espino D."/>
            <person name="Jungbluth S."/>
            <person name="Walsh D.A."/>
            <person name="Denef V.J."/>
            <person name="McMahon K.D."/>
            <person name="Konstantinidis K.T."/>
            <person name="Eloe-Fadrosh E.A."/>
            <person name="Kyrpides N.C."/>
            <person name="Woyke T."/>
        </authorList>
    </citation>
    <scope>NUCLEOTIDE SEQUENCE</scope>
    <source>
        <strain evidence="2">GVMAG-M-3300027969-2</strain>
    </source>
</reference>
<evidence type="ECO:0000313" key="2">
    <source>
        <dbReference type="EMBL" id="QHU32626.1"/>
    </source>
</evidence>
<sequence length="234" mass="28612">MITALTTSYNYFNLFIKNGFYIPIVSYIVYKNTEDLFLSSIIGLKLFPANYFYWFYNSFDYFPEPYKRYNQVKQFVRFTDTGHMLSFIYYFYPRIFPVAFNIHFIITLGYWYGIIMVNMKDTSQIIHPEYIVWFNNLWAYAIHILPILLFLREIYIQDVCYQYFSTNDLYYSFLWAYTWIFLIYIPWRYYTKDPIYSILSDDEPFVNKCKIFIIMNGLILVANYCGYYLIHTIC</sequence>
<feature type="transmembrane region" description="Helical" evidence="1">
    <location>
        <begin position="98"/>
        <end position="118"/>
    </location>
</feature>
<keyword evidence="1" id="KW-0812">Transmembrane</keyword>
<evidence type="ECO:0000256" key="1">
    <source>
        <dbReference type="SAM" id="Phobius"/>
    </source>
</evidence>
<feature type="transmembrane region" description="Helical" evidence="1">
    <location>
        <begin position="36"/>
        <end position="54"/>
    </location>
</feature>
<keyword evidence="1" id="KW-1133">Transmembrane helix</keyword>
<keyword evidence="1" id="KW-0472">Membrane</keyword>
<feature type="transmembrane region" description="Helical" evidence="1">
    <location>
        <begin position="130"/>
        <end position="149"/>
    </location>
</feature>
<name>A0A6C0LNY4_9ZZZZ</name>
<dbReference type="AlphaFoldDB" id="A0A6C0LNY4"/>
<dbReference type="EMBL" id="MN740540">
    <property type="protein sequence ID" value="QHU32626.1"/>
    <property type="molecule type" value="Genomic_DNA"/>
</dbReference>
<organism evidence="2">
    <name type="scientific">viral metagenome</name>
    <dbReference type="NCBI Taxonomy" id="1070528"/>
    <lineage>
        <taxon>unclassified sequences</taxon>
        <taxon>metagenomes</taxon>
        <taxon>organismal metagenomes</taxon>
    </lineage>
</organism>
<feature type="transmembrane region" description="Helical" evidence="1">
    <location>
        <begin position="211"/>
        <end position="230"/>
    </location>
</feature>
<proteinExistence type="predicted"/>
<accession>A0A6C0LNY4</accession>
<feature type="transmembrane region" description="Helical" evidence="1">
    <location>
        <begin position="12"/>
        <end position="30"/>
    </location>
</feature>
<feature type="transmembrane region" description="Helical" evidence="1">
    <location>
        <begin position="169"/>
        <end position="190"/>
    </location>
</feature>
<protein>
    <submittedName>
        <fullName evidence="2">Uncharacterized protein</fullName>
    </submittedName>
</protein>